<dbReference type="STRING" id="1507870.A0A1V8T847"/>
<evidence type="ECO:0000313" key="5">
    <source>
        <dbReference type="EMBL" id="OQO07530.1"/>
    </source>
</evidence>
<dbReference type="Pfam" id="PF06644">
    <property type="entry name" value="ATP11"/>
    <property type="match status" value="1"/>
</dbReference>
<comment type="caution">
    <text evidence="5">The sequence shown here is derived from an EMBL/GenBank/DDBJ whole genome shotgun (WGS) entry which is preliminary data.</text>
</comment>
<evidence type="ECO:0000256" key="1">
    <source>
        <dbReference type="ARBA" id="ARBA00004173"/>
    </source>
</evidence>
<evidence type="ECO:0000313" key="6">
    <source>
        <dbReference type="Proteomes" id="UP000192596"/>
    </source>
</evidence>
<proteinExistence type="inferred from homology"/>
<dbReference type="InParanoid" id="A0A1V8T847"/>
<keyword evidence="6" id="KW-1185">Reference proteome</keyword>
<dbReference type="FunCoup" id="A0A1V8T847">
    <property type="interactions" value="577"/>
</dbReference>
<dbReference type="AlphaFoldDB" id="A0A1V8T847"/>
<gene>
    <name evidence="5" type="ORF">B0A48_07227</name>
</gene>
<evidence type="ECO:0000256" key="3">
    <source>
        <dbReference type="ARBA" id="ARBA00022946"/>
    </source>
</evidence>
<accession>A0A1V8T847</accession>
<dbReference type="PANTHER" id="PTHR13126">
    <property type="entry name" value="CHAPERONE ATP11"/>
    <property type="match status" value="1"/>
</dbReference>
<name>A0A1V8T847_9PEZI</name>
<dbReference type="EMBL" id="NAJO01000014">
    <property type="protein sequence ID" value="OQO07530.1"/>
    <property type="molecule type" value="Genomic_DNA"/>
</dbReference>
<protein>
    <recommendedName>
        <fullName evidence="7">ATP synthase mitochondrial F1 complex assembly factor 1</fullName>
    </recommendedName>
</protein>
<keyword evidence="4" id="KW-0496">Mitochondrion</keyword>
<dbReference type="OrthoDB" id="16535at2759"/>
<keyword evidence="3" id="KW-0809">Transit peptide</keyword>
<comment type="similarity">
    <text evidence="2">Belongs to the ATP11 family.</text>
</comment>
<dbReference type="Proteomes" id="UP000192596">
    <property type="component" value="Unassembled WGS sequence"/>
</dbReference>
<dbReference type="InterPro" id="IPR010591">
    <property type="entry name" value="ATP11"/>
</dbReference>
<evidence type="ECO:0000256" key="2">
    <source>
        <dbReference type="ARBA" id="ARBA00009116"/>
    </source>
</evidence>
<organism evidence="5 6">
    <name type="scientific">Cryoendolithus antarcticus</name>
    <dbReference type="NCBI Taxonomy" id="1507870"/>
    <lineage>
        <taxon>Eukaryota</taxon>
        <taxon>Fungi</taxon>
        <taxon>Dikarya</taxon>
        <taxon>Ascomycota</taxon>
        <taxon>Pezizomycotina</taxon>
        <taxon>Dothideomycetes</taxon>
        <taxon>Dothideomycetidae</taxon>
        <taxon>Cladosporiales</taxon>
        <taxon>Cladosporiaceae</taxon>
        <taxon>Cryoendolithus</taxon>
    </lineage>
</organism>
<dbReference type="PANTHER" id="PTHR13126:SF0">
    <property type="entry name" value="ATP SYNTHASE MITOCHONDRIAL F1 COMPLEX ASSEMBLY FACTOR 1"/>
    <property type="match status" value="1"/>
</dbReference>
<dbReference type="GO" id="GO:0005739">
    <property type="term" value="C:mitochondrion"/>
    <property type="evidence" value="ECO:0007669"/>
    <property type="project" value="UniProtKB-SubCell"/>
</dbReference>
<evidence type="ECO:0000256" key="4">
    <source>
        <dbReference type="ARBA" id="ARBA00023128"/>
    </source>
</evidence>
<reference evidence="6" key="1">
    <citation type="submission" date="2017-03" db="EMBL/GenBank/DDBJ databases">
        <title>Genomes of endolithic fungi from Antarctica.</title>
        <authorList>
            <person name="Coleine C."/>
            <person name="Masonjones S."/>
            <person name="Stajich J.E."/>
        </authorList>
    </citation>
    <scope>NUCLEOTIDE SEQUENCE [LARGE SCALE GENOMIC DNA]</scope>
    <source>
        <strain evidence="6">CCFEE 5527</strain>
    </source>
</reference>
<sequence>MAAVVNTAPILRRSVWSVQAPFRCYQRRWAQVHDVRFVATHQRSDRVLEKYKEKLERKAREEGKQSVDELKAAYKDKISGLREQAIVPGANAPLSAQPPPTPAQTTSSIPYQAPPPPAPLEERVQATANMPKSKSPVKTLDSFIDVSKTSALPDKEIETIWRLRHVTDPQSLCAVMQAQTFRRIVATAKQHPQFILPLPREGQGAEIHFLQWTFPSPTTATVLFTHLAEFKLRGEYAQPHTTVTHHLDLSESNELVLLEGRVQENRGMSVEEGRWLLMCLQKFYGFEAQSQVAQESKERRKKLMQQFSGGDEGFKVEELLEEAEKVP</sequence>
<dbReference type="GO" id="GO:0033615">
    <property type="term" value="P:mitochondrial proton-transporting ATP synthase complex assembly"/>
    <property type="evidence" value="ECO:0007669"/>
    <property type="project" value="TreeGrafter"/>
</dbReference>
<evidence type="ECO:0008006" key="7">
    <source>
        <dbReference type="Google" id="ProtNLM"/>
    </source>
</evidence>
<comment type="subcellular location">
    <subcellularLocation>
        <location evidence="1">Mitochondrion</location>
    </subcellularLocation>
</comment>